<organism evidence="2 3">
    <name type="scientific">Streptomyces spiralis</name>
    <dbReference type="NCBI Taxonomy" id="66376"/>
    <lineage>
        <taxon>Bacteria</taxon>
        <taxon>Bacillati</taxon>
        <taxon>Actinomycetota</taxon>
        <taxon>Actinomycetes</taxon>
        <taxon>Kitasatosporales</taxon>
        <taxon>Streptomycetaceae</taxon>
        <taxon>Streptomyces</taxon>
    </lineage>
</organism>
<dbReference type="Pfam" id="PF12697">
    <property type="entry name" value="Abhydrolase_6"/>
    <property type="match status" value="1"/>
</dbReference>
<sequence length="134" mass="14540">MQEPGTRPRQGDGQEGDVWWTPRCSCTVRPDRAPLLFCADLAQAAADEAVRHLRPMSAAVLDQAPTAIAWRGLPSTHLLTGRDNATPTVVQRRLAQRADRIEELPDSSHSPFLSRPRTVARTIATAAGRTAPPG</sequence>
<proteinExistence type="predicted"/>
<comment type="caution">
    <text evidence="2">The sequence shown here is derived from an EMBL/GenBank/DDBJ whole genome shotgun (WGS) entry which is preliminary data.</text>
</comment>
<evidence type="ECO:0000313" key="2">
    <source>
        <dbReference type="EMBL" id="GHE58269.1"/>
    </source>
</evidence>
<evidence type="ECO:0000259" key="1">
    <source>
        <dbReference type="Pfam" id="PF12697"/>
    </source>
</evidence>
<reference evidence="2" key="2">
    <citation type="submission" date="2020-09" db="EMBL/GenBank/DDBJ databases">
        <authorList>
            <person name="Sun Q."/>
            <person name="Ohkuma M."/>
        </authorList>
    </citation>
    <scope>NUCLEOTIDE SEQUENCE</scope>
    <source>
        <strain evidence="2">JCM 3302</strain>
    </source>
</reference>
<accession>A0A919DN01</accession>
<dbReference type="GO" id="GO:0003824">
    <property type="term" value="F:catalytic activity"/>
    <property type="evidence" value="ECO:0007669"/>
    <property type="project" value="UniProtKB-ARBA"/>
</dbReference>
<name>A0A919DN01_9ACTN</name>
<dbReference type="PANTHER" id="PTHR37017">
    <property type="entry name" value="AB HYDROLASE-1 DOMAIN-CONTAINING PROTEIN-RELATED"/>
    <property type="match status" value="1"/>
</dbReference>
<reference evidence="2" key="1">
    <citation type="journal article" date="2014" name="Int. J. Syst. Evol. Microbiol.">
        <title>Complete genome sequence of Corynebacterium casei LMG S-19264T (=DSM 44701T), isolated from a smear-ripened cheese.</title>
        <authorList>
            <consortium name="US DOE Joint Genome Institute (JGI-PGF)"/>
            <person name="Walter F."/>
            <person name="Albersmeier A."/>
            <person name="Kalinowski J."/>
            <person name="Ruckert C."/>
        </authorList>
    </citation>
    <scope>NUCLEOTIDE SEQUENCE</scope>
    <source>
        <strain evidence="2">JCM 3302</strain>
    </source>
</reference>
<dbReference type="RefSeq" id="WP_189896603.1">
    <property type="nucleotide sequence ID" value="NZ_BNBC01000003.1"/>
</dbReference>
<dbReference type="InterPro" id="IPR029058">
    <property type="entry name" value="AB_hydrolase_fold"/>
</dbReference>
<dbReference type="EMBL" id="BNBC01000003">
    <property type="protein sequence ID" value="GHE58269.1"/>
    <property type="molecule type" value="Genomic_DNA"/>
</dbReference>
<dbReference type="Gene3D" id="3.40.50.1820">
    <property type="entry name" value="alpha/beta hydrolase"/>
    <property type="match status" value="1"/>
</dbReference>
<keyword evidence="3" id="KW-1185">Reference proteome</keyword>
<evidence type="ECO:0000313" key="3">
    <source>
        <dbReference type="Proteomes" id="UP000641386"/>
    </source>
</evidence>
<dbReference type="InterPro" id="IPR052897">
    <property type="entry name" value="Sec-Metab_Biosynth_Hydrolase"/>
</dbReference>
<gene>
    <name evidence="2" type="ORF">GCM10014715_09170</name>
</gene>
<dbReference type="SUPFAM" id="SSF53474">
    <property type="entry name" value="alpha/beta-Hydrolases"/>
    <property type="match status" value="1"/>
</dbReference>
<dbReference type="PANTHER" id="PTHR37017:SF11">
    <property type="entry name" value="ESTERASE_LIPASE_THIOESTERASE DOMAIN-CONTAINING PROTEIN"/>
    <property type="match status" value="1"/>
</dbReference>
<dbReference type="InterPro" id="IPR000073">
    <property type="entry name" value="AB_hydrolase_1"/>
</dbReference>
<protein>
    <recommendedName>
        <fullName evidence="1">AB hydrolase-1 domain-containing protein</fullName>
    </recommendedName>
</protein>
<feature type="domain" description="AB hydrolase-1" evidence="1">
    <location>
        <begin position="34"/>
        <end position="121"/>
    </location>
</feature>
<dbReference type="Proteomes" id="UP000641386">
    <property type="component" value="Unassembled WGS sequence"/>
</dbReference>
<dbReference type="AlphaFoldDB" id="A0A919DN01"/>